<protein>
    <submittedName>
        <fullName evidence="3">Integrase</fullName>
    </submittedName>
</protein>
<evidence type="ECO:0000313" key="4">
    <source>
        <dbReference type="Proteomes" id="UP000075515"/>
    </source>
</evidence>
<dbReference type="Gene3D" id="1.10.443.10">
    <property type="entry name" value="Intergrase catalytic core"/>
    <property type="match status" value="1"/>
</dbReference>
<dbReference type="Proteomes" id="UP000075515">
    <property type="component" value="Unassembled WGS sequence"/>
</dbReference>
<dbReference type="GO" id="GO:0003677">
    <property type="term" value="F:DNA binding"/>
    <property type="evidence" value="ECO:0007669"/>
    <property type="project" value="InterPro"/>
</dbReference>
<reference evidence="3 4" key="1">
    <citation type="submission" date="2014-02" db="EMBL/GenBank/DDBJ databases">
        <title>The small core and large imbalanced accessory genome model reveals a collaborative survival strategy of Sorangium cellulosum strains in nature.</title>
        <authorList>
            <person name="Han K."/>
            <person name="Peng R."/>
            <person name="Blom J."/>
            <person name="Li Y.-Z."/>
        </authorList>
    </citation>
    <scope>NUCLEOTIDE SEQUENCE [LARGE SCALE GENOMIC DNA]</scope>
    <source>
        <strain evidence="3 4">So0149</strain>
    </source>
</reference>
<dbReference type="AlphaFoldDB" id="A0A150R863"/>
<feature type="domain" description="Tyr recombinase" evidence="2">
    <location>
        <begin position="1"/>
        <end position="30"/>
    </location>
</feature>
<dbReference type="EMBL" id="JEMC01004027">
    <property type="protein sequence ID" value="KYF76489.1"/>
    <property type="molecule type" value="Genomic_DNA"/>
</dbReference>
<comment type="caution">
    <text evidence="3">The sequence shown here is derived from an EMBL/GenBank/DDBJ whole genome shotgun (WGS) entry which is preliminary data.</text>
</comment>
<organism evidence="3 4">
    <name type="scientific">Sorangium cellulosum</name>
    <name type="common">Polyangium cellulosum</name>
    <dbReference type="NCBI Taxonomy" id="56"/>
    <lineage>
        <taxon>Bacteria</taxon>
        <taxon>Pseudomonadati</taxon>
        <taxon>Myxococcota</taxon>
        <taxon>Polyangia</taxon>
        <taxon>Polyangiales</taxon>
        <taxon>Polyangiaceae</taxon>
        <taxon>Sorangium</taxon>
    </lineage>
</organism>
<proteinExistence type="predicted"/>
<dbReference type="GO" id="GO:0015074">
    <property type="term" value="P:DNA integration"/>
    <property type="evidence" value="ECO:0007669"/>
    <property type="project" value="InterPro"/>
</dbReference>
<dbReference type="GO" id="GO:0006310">
    <property type="term" value="P:DNA recombination"/>
    <property type="evidence" value="ECO:0007669"/>
    <property type="project" value="UniProtKB-KW"/>
</dbReference>
<evidence type="ECO:0000313" key="3">
    <source>
        <dbReference type="EMBL" id="KYF76489.1"/>
    </source>
</evidence>
<dbReference type="InterPro" id="IPR002104">
    <property type="entry name" value="Integrase_catalytic"/>
</dbReference>
<evidence type="ECO:0000256" key="1">
    <source>
        <dbReference type="ARBA" id="ARBA00023172"/>
    </source>
</evidence>
<accession>A0A150R863</accession>
<name>A0A150R863_SORCE</name>
<evidence type="ECO:0000259" key="2">
    <source>
        <dbReference type="Pfam" id="PF00589"/>
    </source>
</evidence>
<gene>
    <name evidence="3" type="ORF">BE18_06860</name>
</gene>
<dbReference type="InterPro" id="IPR013762">
    <property type="entry name" value="Integrase-like_cat_sf"/>
</dbReference>
<dbReference type="InterPro" id="IPR011010">
    <property type="entry name" value="DNA_brk_join_enz"/>
</dbReference>
<dbReference type="SUPFAM" id="SSF56349">
    <property type="entry name" value="DNA breaking-rejoining enzymes"/>
    <property type="match status" value="1"/>
</dbReference>
<sequence length="43" mass="4827">MLEAGTDIRTIQTMLGHKDVRTTTLYTHILDRGPFGVISPVDR</sequence>
<dbReference type="Pfam" id="PF00589">
    <property type="entry name" value="Phage_integrase"/>
    <property type="match status" value="1"/>
</dbReference>
<keyword evidence="1" id="KW-0233">DNA recombination</keyword>